<dbReference type="Pfam" id="PF05235">
    <property type="entry name" value="CHAD"/>
    <property type="match status" value="1"/>
</dbReference>
<reference evidence="2" key="1">
    <citation type="journal article" date="2020" name="mSystems">
        <title>Genome- and Community-Level Interaction Insights into Carbon Utilization and Element Cycling Functions of Hydrothermarchaeota in Hydrothermal Sediment.</title>
        <authorList>
            <person name="Zhou Z."/>
            <person name="Liu Y."/>
            <person name="Xu W."/>
            <person name="Pan J."/>
            <person name="Luo Z.H."/>
            <person name="Li M."/>
        </authorList>
    </citation>
    <scope>NUCLEOTIDE SEQUENCE [LARGE SCALE GENOMIC DNA]</scope>
    <source>
        <strain evidence="2">SpSt-374</strain>
    </source>
</reference>
<evidence type="ECO:0000313" key="2">
    <source>
        <dbReference type="EMBL" id="HGG00662.1"/>
    </source>
</evidence>
<dbReference type="EMBL" id="DSPX01000083">
    <property type="protein sequence ID" value="HGG00662.1"/>
    <property type="molecule type" value="Genomic_DNA"/>
</dbReference>
<dbReference type="AlphaFoldDB" id="A0A7C3ZJV0"/>
<comment type="caution">
    <text evidence="2">The sequence shown here is derived from an EMBL/GenBank/DDBJ whole genome shotgun (WGS) entry which is preliminary data.</text>
</comment>
<name>A0A7C3ZJV0_9CYAN</name>
<gene>
    <name evidence="2" type="ORF">ENR15_08440</name>
</gene>
<dbReference type="Gene3D" id="1.40.20.10">
    <property type="entry name" value="CHAD domain"/>
    <property type="match status" value="1"/>
</dbReference>
<dbReference type="PANTHER" id="PTHR39339">
    <property type="entry name" value="SLR1444 PROTEIN"/>
    <property type="match status" value="1"/>
</dbReference>
<evidence type="ECO:0000259" key="1">
    <source>
        <dbReference type="PROSITE" id="PS51708"/>
    </source>
</evidence>
<dbReference type="PANTHER" id="PTHR39339:SF1">
    <property type="entry name" value="CHAD DOMAIN-CONTAINING PROTEIN"/>
    <property type="match status" value="1"/>
</dbReference>
<feature type="domain" description="CHAD" evidence="1">
    <location>
        <begin position="8"/>
        <end position="310"/>
    </location>
</feature>
<organism evidence="2">
    <name type="scientific">Planktothricoides sp. SpSt-374</name>
    <dbReference type="NCBI Taxonomy" id="2282167"/>
    <lineage>
        <taxon>Bacteria</taxon>
        <taxon>Bacillati</taxon>
        <taxon>Cyanobacteriota</taxon>
        <taxon>Cyanophyceae</taxon>
        <taxon>Oscillatoriophycideae</taxon>
        <taxon>Oscillatoriales</taxon>
        <taxon>Oscillatoriaceae</taxon>
        <taxon>Planktothricoides</taxon>
    </lineage>
</organism>
<proteinExistence type="predicted"/>
<dbReference type="InterPro" id="IPR038186">
    <property type="entry name" value="CHAD_dom_sf"/>
</dbReference>
<dbReference type="InterPro" id="IPR007899">
    <property type="entry name" value="CHAD_dom"/>
</dbReference>
<protein>
    <submittedName>
        <fullName evidence="2">CHAD domain-containing protein</fullName>
    </submittedName>
</protein>
<sequence>MEIISRETNPLGHWAHLAIEKHFQKTIKYEEEVLQDEDPEALHQMRVGMRRLRSAASGFAPALILPESASVAAIGKIARTLGKLRDLDVMLALITNQTKTDLSSSEKKQIKEVITELKHQRALAFQEVKKTLHTKKYKNFKKHLKYWLENPEFDQIATIPISQVLPDLLLPEVSQMFLHPGWLVGVQYVDEEITGIANLEPSEVEQELAINGEILHDLRKQVKRVRYQMSLFADLYGPDYTRYLGEMKAIQEILGQIQDSQVLAGAIAAVLGAEIAEVLPVMAAKLASNIYESWQEWQTWHEKYFAPETRRDFRLVLLSHLDRE</sequence>
<accession>A0A7C3ZJV0</accession>
<dbReference type="PROSITE" id="PS51708">
    <property type="entry name" value="CHAD"/>
    <property type="match status" value="1"/>
</dbReference>
<dbReference type="SMART" id="SM00880">
    <property type="entry name" value="CHAD"/>
    <property type="match status" value="1"/>
</dbReference>